<evidence type="ECO:0000313" key="1">
    <source>
        <dbReference type="EMBL" id="MEV4923264.1"/>
    </source>
</evidence>
<dbReference type="EMBL" id="JBFASG010000007">
    <property type="protein sequence ID" value="MEV4923264.1"/>
    <property type="molecule type" value="Genomic_DNA"/>
</dbReference>
<reference evidence="1 2" key="1">
    <citation type="submission" date="2024-06" db="EMBL/GenBank/DDBJ databases">
        <title>The Natural Products Discovery Center: Release of the First 8490 Sequenced Strains for Exploring Actinobacteria Biosynthetic Diversity.</title>
        <authorList>
            <person name="Kalkreuter E."/>
            <person name="Kautsar S.A."/>
            <person name="Yang D."/>
            <person name="Bader C.D."/>
            <person name="Teijaro C.N."/>
            <person name="Fluegel L."/>
            <person name="Davis C.M."/>
            <person name="Simpson J.R."/>
            <person name="Lauterbach L."/>
            <person name="Steele A.D."/>
            <person name="Gui C."/>
            <person name="Meng S."/>
            <person name="Li G."/>
            <person name="Viehrig K."/>
            <person name="Ye F."/>
            <person name="Su P."/>
            <person name="Kiefer A.F."/>
            <person name="Nichols A."/>
            <person name="Cepeda A.J."/>
            <person name="Yan W."/>
            <person name="Fan B."/>
            <person name="Jiang Y."/>
            <person name="Adhikari A."/>
            <person name="Zheng C.-J."/>
            <person name="Schuster L."/>
            <person name="Cowan T.M."/>
            <person name="Smanski M.J."/>
            <person name="Chevrette M.G."/>
            <person name="De Carvalho L.P.S."/>
            <person name="Shen B."/>
        </authorList>
    </citation>
    <scope>NUCLEOTIDE SEQUENCE [LARGE SCALE GENOMIC DNA]</scope>
    <source>
        <strain evidence="1 2">NPDC053791</strain>
    </source>
</reference>
<protein>
    <submittedName>
        <fullName evidence="1">Uncharacterized protein</fullName>
    </submittedName>
</protein>
<dbReference type="Proteomes" id="UP001552479">
    <property type="component" value="Unassembled WGS sequence"/>
</dbReference>
<gene>
    <name evidence="1" type="ORF">AB0L03_10470</name>
</gene>
<sequence length="77" mass="8392">MEYDDGEQSLIVYDQGTTTRTLGFLDVMLSGRVTEGRGKGRSARRTVFFAPPKQLPTECLSSGIRGNSGDAQLEILP</sequence>
<evidence type="ECO:0000313" key="2">
    <source>
        <dbReference type="Proteomes" id="UP001552479"/>
    </source>
</evidence>
<keyword evidence="2" id="KW-1185">Reference proteome</keyword>
<proteinExistence type="predicted"/>
<comment type="caution">
    <text evidence="1">The sequence shown here is derived from an EMBL/GenBank/DDBJ whole genome shotgun (WGS) entry which is preliminary data.</text>
</comment>
<dbReference type="RefSeq" id="WP_366087601.1">
    <property type="nucleotide sequence ID" value="NZ_JBFASG010000007.1"/>
</dbReference>
<name>A0ABV3ISR5_9ACTN</name>
<organism evidence="1 2">
    <name type="scientific">Streptomyces roseoverticillatus</name>
    <dbReference type="NCBI Taxonomy" id="66429"/>
    <lineage>
        <taxon>Bacteria</taxon>
        <taxon>Bacillati</taxon>
        <taxon>Actinomycetota</taxon>
        <taxon>Actinomycetes</taxon>
        <taxon>Kitasatosporales</taxon>
        <taxon>Streptomycetaceae</taxon>
        <taxon>Streptomyces</taxon>
    </lineage>
</organism>
<accession>A0ABV3ISR5</accession>